<dbReference type="EMBL" id="BK059093">
    <property type="protein sequence ID" value="DAE29132.1"/>
    <property type="molecule type" value="Genomic_DNA"/>
</dbReference>
<reference evidence="1" key="1">
    <citation type="journal article" date="2021" name="Proc. Natl. Acad. Sci. U.S.A.">
        <title>A Catalog of Tens of Thousands of Viruses from Human Metagenomes Reveals Hidden Associations with Chronic Diseases.</title>
        <authorList>
            <person name="Tisza M.J."/>
            <person name="Buck C.B."/>
        </authorList>
    </citation>
    <scope>NUCLEOTIDE SEQUENCE</scope>
    <source>
        <strain evidence="1">Ctx9V1</strain>
    </source>
</reference>
<protein>
    <submittedName>
        <fullName evidence="1">Uncharacterized protein</fullName>
    </submittedName>
</protein>
<sequence>MVSVDVNLPSISLYTICISSLKTLNTTSLYLLL</sequence>
<organism evidence="1">
    <name type="scientific">virus sp. ctx9V1</name>
    <dbReference type="NCBI Taxonomy" id="2828001"/>
    <lineage>
        <taxon>Viruses</taxon>
    </lineage>
</organism>
<proteinExistence type="predicted"/>
<evidence type="ECO:0000313" key="1">
    <source>
        <dbReference type="EMBL" id="DAE29132.1"/>
    </source>
</evidence>
<accession>A0A8S5RDU0</accession>
<name>A0A8S5RDU0_9VIRU</name>